<dbReference type="CDD" id="cd06316">
    <property type="entry name" value="PBP1_ABC_sugar_binding-like"/>
    <property type="match status" value="1"/>
</dbReference>
<feature type="chain" id="PRO_5020985412" evidence="5">
    <location>
        <begin position="31"/>
        <end position="377"/>
    </location>
</feature>
<feature type="region of interest" description="Disordered" evidence="4">
    <location>
        <begin position="35"/>
        <end position="60"/>
    </location>
</feature>
<dbReference type="SUPFAM" id="SSF53822">
    <property type="entry name" value="Periplasmic binding protein-like I"/>
    <property type="match status" value="1"/>
</dbReference>
<comment type="subcellular location">
    <subcellularLocation>
        <location evidence="1">Cell envelope</location>
    </subcellularLocation>
</comment>
<dbReference type="Proteomes" id="UP000292881">
    <property type="component" value="Unassembled WGS sequence"/>
</dbReference>
<dbReference type="PANTHER" id="PTHR46847:SF1">
    <property type="entry name" value="D-ALLOSE-BINDING PERIPLASMIC PROTEIN-RELATED"/>
    <property type="match status" value="1"/>
</dbReference>
<feature type="signal peptide" evidence="5">
    <location>
        <begin position="1"/>
        <end position="30"/>
    </location>
</feature>
<evidence type="ECO:0000259" key="6">
    <source>
        <dbReference type="Pfam" id="PF13407"/>
    </source>
</evidence>
<dbReference type="Gene3D" id="3.40.50.2300">
    <property type="match status" value="2"/>
</dbReference>
<comment type="similarity">
    <text evidence="2">Belongs to the bacterial solute-binding protein 2 family.</text>
</comment>
<proteinExistence type="inferred from homology"/>
<feature type="compositionally biased region" description="Low complexity" evidence="4">
    <location>
        <begin position="35"/>
        <end position="48"/>
    </location>
</feature>
<sequence length="377" mass="38549">MARSPLTPTRALRVSLVGAVASALMLSGCAAQGTAAAPAEPGAPAAEPSLEFEGPNGEQPGALGELELTDDELAEVQEGDLTAAFVWHTSGDFVAAVEEGARAEFEELGIEVVASTQANFDAGTQANNVQTVMALDPDIVVAIAVDPTSAAKSFQPILDAGAKLVIMTTPPEGYAAGDEFVSIVTEDLAKAGRANAEILGDALGGEGEVGVLTFNANFWFTNQRDQSFTDWLAYEYPDIEVVEEQGFADETATQAAAAAMIAKNPNLKGIYVSWATAAQGVLAAIRAAGRTDIQVVTNDLDTTVAAAMVTGTNVAGMVGNGSLDIGAGLARAGAYGVLGKDAPELVASDPTKVTKDNLVEGWEADYGVEPPSSVTGG</sequence>
<organism evidence="7 8">
    <name type="scientific">Agromyces binzhouensis</name>
    <dbReference type="NCBI Taxonomy" id="1817495"/>
    <lineage>
        <taxon>Bacteria</taxon>
        <taxon>Bacillati</taxon>
        <taxon>Actinomycetota</taxon>
        <taxon>Actinomycetes</taxon>
        <taxon>Micrococcales</taxon>
        <taxon>Microbacteriaceae</taxon>
        <taxon>Agromyces</taxon>
    </lineage>
</organism>
<evidence type="ECO:0000313" key="8">
    <source>
        <dbReference type="Proteomes" id="UP000292881"/>
    </source>
</evidence>
<evidence type="ECO:0000256" key="2">
    <source>
        <dbReference type="ARBA" id="ARBA00007639"/>
    </source>
</evidence>
<evidence type="ECO:0000256" key="5">
    <source>
        <dbReference type="SAM" id="SignalP"/>
    </source>
</evidence>
<dbReference type="RefSeq" id="WP_129235443.1">
    <property type="nucleotide sequence ID" value="NZ_JBHXVJ010000008.1"/>
</dbReference>
<evidence type="ECO:0000313" key="7">
    <source>
        <dbReference type="EMBL" id="RXZ45797.1"/>
    </source>
</evidence>
<evidence type="ECO:0000256" key="3">
    <source>
        <dbReference type="ARBA" id="ARBA00022729"/>
    </source>
</evidence>
<keyword evidence="3 5" id="KW-0732">Signal</keyword>
<dbReference type="EMBL" id="SDPL01000315">
    <property type="protein sequence ID" value="RXZ45797.1"/>
    <property type="molecule type" value="Genomic_DNA"/>
</dbReference>
<dbReference type="AlphaFoldDB" id="A0A4Q2JID9"/>
<dbReference type="GO" id="GO:0030313">
    <property type="term" value="C:cell envelope"/>
    <property type="evidence" value="ECO:0007669"/>
    <property type="project" value="UniProtKB-SubCell"/>
</dbReference>
<dbReference type="PROSITE" id="PS51257">
    <property type="entry name" value="PROKAR_LIPOPROTEIN"/>
    <property type="match status" value="1"/>
</dbReference>
<dbReference type="GO" id="GO:0030246">
    <property type="term" value="F:carbohydrate binding"/>
    <property type="evidence" value="ECO:0007669"/>
    <property type="project" value="UniProtKB-ARBA"/>
</dbReference>
<protein>
    <submittedName>
        <fullName evidence="7">LacI family transcriptional regulator</fullName>
    </submittedName>
</protein>
<feature type="domain" description="Periplasmic binding protein" evidence="6">
    <location>
        <begin position="84"/>
        <end position="332"/>
    </location>
</feature>
<keyword evidence="8" id="KW-1185">Reference proteome</keyword>
<evidence type="ECO:0000256" key="4">
    <source>
        <dbReference type="SAM" id="MobiDB-lite"/>
    </source>
</evidence>
<gene>
    <name evidence="7" type="ORF">ESO86_13255</name>
</gene>
<comment type="caution">
    <text evidence="7">The sequence shown here is derived from an EMBL/GenBank/DDBJ whole genome shotgun (WGS) entry which is preliminary data.</text>
</comment>
<dbReference type="InterPro" id="IPR025997">
    <property type="entry name" value="SBP_2_dom"/>
</dbReference>
<dbReference type="PANTHER" id="PTHR46847">
    <property type="entry name" value="D-ALLOSE-BINDING PERIPLASMIC PROTEIN-RELATED"/>
    <property type="match status" value="1"/>
</dbReference>
<name>A0A4Q2JID9_9MICO</name>
<dbReference type="OrthoDB" id="1957427at2"/>
<evidence type="ECO:0000256" key="1">
    <source>
        <dbReference type="ARBA" id="ARBA00004196"/>
    </source>
</evidence>
<accession>A0A4Q2JID9</accession>
<dbReference type="Pfam" id="PF13407">
    <property type="entry name" value="Peripla_BP_4"/>
    <property type="match status" value="1"/>
</dbReference>
<reference evidence="7 8" key="1">
    <citation type="submission" date="2019-01" db="EMBL/GenBank/DDBJ databases">
        <authorList>
            <person name="Li J."/>
        </authorList>
    </citation>
    <scope>NUCLEOTIDE SEQUENCE [LARGE SCALE GENOMIC DNA]</scope>
    <source>
        <strain evidence="7 8">CGMCC 4.7180</strain>
    </source>
</reference>
<dbReference type="InterPro" id="IPR028082">
    <property type="entry name" value="Peripla_BP_I"/>
</dbReference>